<dbReference type="SUPFAM" id="SSF57850">
    <property type="entry name" value="RING/U-box"/>
    <property type="match status" value="1"/>
</dbReference>
<keyword evidence="11" id="KW-1185">Reference proteome</keyword>
<dbReference type="SMART" id="SM00184">
    <property type="entry name" value="RING"/>
    <property type="match status" value="1"/>
</dbReference>
<dbReference type="InterPro" id="IPR000253">
    <property type="entry name" value="FHA_dom"/>
</dbReference>
<evidence type="ECO:0000256" key="2">
    <source>
        <dbReference type="ARBA" id="ARBA00017908"/>
    </source>
</evidence>
<dbReference type="GO" id="GO:0008270">
    <property type="term" value="F:zinc ion binding"/>
    <property type="evidence" value="ECO:0007669"/>
    <property type="project" value="UniProtKB-KW"/>
</dbReference>
<evidence type="ECO:0000259" key="9">
    <source>
        <dbReference type="PROSITE" id="PS50089"/>
    </source>
</evidence>
<evidence type="ECO:0000313" key="10">
    <source>
        <dbReference type="EMBL" id="KAK0174483.1"/>
    </source>
</evidence>
<dbReference type="PANTHER" id="PTHR23327">
    <property type="entry name" value="RING FINGER PROTEIN 127"/>
    <property type="match status" value="1"/>
</dbReference>
<accession>A0AA39FRR5</accession>
<dbReference type="InterPro" id="IPR013083">
    <property type="entry name" value="Znf_RING/FYVE/PHD"/>
</dbReference>
<reference evidence="10" key="2">
    <citation type="submission" date="2023-03" db="EMBL/GenBank/DDBJ databases">
        <authorList>
            <person name="Inwood S.N."/>
            <person name="Skelly J.G."/>
            <person name="Guhlin J."/>
            <person name="Harrop T.W.R."/>
            <person name="Goldson S.G."/>
            <person name="Dearden P.K."/>
        </authorList>
    </citation>
    <scope>NUCLEOTIDE SEQUENCE</scope>
    <source>
        <strain evidence="10">Lincoln</strain>
        <tissue evidence="10">Whole body</tissue>
    </source>
</reference>
<dbReference type="InterPro" id="IPR008984">
    <property type="entry name" value="SMAD_FHA_dom_sf"/>
</dbReference>
<protein>
    <recommendedName>
        <fullName evidence="2">E3 ubiquitin-protein ligase CHFR</fullName>
    </recommendedName>
</protein>
<organism evidence="10 11">
    <name type="scientific">Microctonus hyperodae</name>
    <name type="common">Parasitoid wasp</name>
    <dbReference type="NCBI Taxonomy" id="165561"/>
    <lineage>
        <taxon>Eukaryota</taxon>
        <taxon>Metazoa</taxon>
        <taxon>Ecdysozoa</taxon>
        <taxon>Arthropoda</taxon>
        <taxon>Hexapoda</taxon>
        <taxon>Insecta</taxon>
        <taxon>Pterygota</taxon>
        <taxon>Neoptera</taxon>
        <taxon>Endopterygota</taxon>
        <taxon>Hymenoptera</taxon>
        <taxon>Apocrita</taxon>
        <taxon>Ichneumonoidea</taxon>
        <taxon>Braconidae</taxon>
        <taxon>Euphorinae</taxon>
        <taxon>Microctonus</taxon>
    </lineage>
</organism>
<comment type="caution">
    <text evidence="10">The sequence shown here is derived from an EMBL/GenBank/DDBJ whole genome shotgun (WGS) entry which is preliminary data.</text>
</comment>
<keyword evidence="5" id="KW-0862">Zinc</keyword>
<dbReference type="InterPro" id="IPR001841">
    <property type="entry name" value="Znf_RING"/>
</dbReference>
<dbReference type="Gene3D" id="3.30.40.10">
    <property type="entry name" value="Zinc/RING finger domain, C3HC4 (zinc finger)"/>
    <property type="match status" value="1"/>
</dbReference>
<evidence type="ECO:0000256" key="6">
    <source>
        <dbReference type="PROSITE-ProRule" id="PRU00175"/>
    </source>
</evidence>
<evidence type="ECO:0000259" key="8">
    <source>
        <dbReference type="PROSITE" id="PS50006"/>
    </source>
</evidence>
<dbReference type="Pfam" id="PF13923">
    <property type="entry name" value="zf-C3HC4_2"/>
    <property type="match status" value="1"/>
</dbReference>
<dbReference type="CDD" id="cd00060">
    <property type="entry name" value="FHA"/>
    <property type="match status" value="1"/>
</dbReference>
<feature type="domain" description="FHA" evidence="8">
    <location>
        <begin position="42"/>
        <end position="90"/>
    </location>
</feature>
<comment type="similarity">
    <text evidence="1">Belongs to the CHFR family.</text>
</comment>
<dbReference type="Pfam" id="PF00498">
    <property type="entry name" value="FHA"/>
    <property type="match status" value="1"/>
</dbReference>
<dbReference type="InterPro" id="IPR017907">
    <property type="entry name" value="Znf_RING_CS"/>
</dbReference>
<proteinExistence type="inferred from homology"/>
<name>A0AA39FRR5_MICHY</name>
<reference evidence="10" key="1">
    <citation type="journal article" date="2023" name="bioRxiv">
        <title>Scaffold-level genome assemblies of two parasitoid biocontrol wasps reveal the parthenogenesis mechanism and an associated novel virus.</title>
        <authorList>
            <person name="Inwood S."/>
            <person name="Skelly J."/>
            <person name="Guhlin J."/>
            <person name="Harrop T."/>
            <person name="Goldson S."/>
            <person name="Dearden P."/>
        </authorList>
    </citation>
    <scope>NUCLEOTIDE SEQUENCE</scope>
    <source>
        <strain evidence="10">Lincoln</strain>
        <tissue evidence="10">Whole body</tissue>
    </source>
</reference>
<evidence type="ECO:0000256" key="1">
    <source>
        <dbReference type="ARBA" id="ARBA00005797"/>
    </source>
</evidence>
<gene>
    <name evidence="10" type="ORF">PV327_010246</name>
</gene>
<dbReference type="Proteomes" id="UP001168972">
    <property type="component" value="Unassembled WGS sequence"/>
</dbReference>
<sequence length="476" mass="55875">MSSIPKNENDEDKLSPDTMIILVKHTKENVKLRDIYINKNKFKIGRGIDCDEHILTPLISRNHCILIYKNEQWTITDLSSSHTLLNDEILEYGVPENINVGDIIQLSEHEEFKYTVTMFTKDEPEKKKSRLAQNLLDEEIEKQKLFTEEQELKRQELEKELIEKQNEQEELKTRLDDILKSQQAAEGKNEELNEMIKALEEKIKSGNEIELKMQQNYNNLLSIVDDQQKKFDERLNEERNKWQQTLEMTNQEKAALEKRMAEQMTEWREKQQTEWNNVVDKLVQQEKDKQMQLINEKELLEQKLKEANDALKEKTTLAEELKNSAQNQQVIIVEVSTEEEKLDTIDLTKDDVPSTSDPSNIIVDKVENIMDEQLTCQICSELFVTAVTLNCSHTYCQYCIYLWMQSKRDCPICRGIIISVTRSLVLDNFIEQMVNDLSTQHKNRRKDLCSQRKVLTQRLGVPSILKSRPQRGKKSR</sequence>
<dbReference type="PROSITE" id="PS50006">
    <property type="entry name" value="FHA_DOMAIN"/>
    <property type="match status" value="1"/>
</dbReference>
<dbReference type="AlphaFoldDB" id="A0AA39FRR5"/>
<keyword evidence="7" id="KW-0175">Coiled coil</keyword>
<feature type="coiled-coil region" evidence="7">
    <location>
        <begin position="135"/>
        <end position="328"/>
    </location>
</feature>
<evidence type="ECO:0000256" key="7">
    <source>
        <dbReference type="SAM" id="Coils"/>
    </source>
</evidence>
<dbReference type="SMART" id="SM00240">
    <property type="entry name" value="FHA"/>
    <property type="match status" value="1"/>
</dbReference>
<evidence type="ECO:0000313" key="11">
    <source>
        <dbReference type="Proteomes" id="UP001168972"/>
    </source>
</evidence>
<dbReference type="PROSITE" id="PS00518">
    <property type="entry name" value="ZF_RING_1"/>
    <property type="match status" value="1"/>
</dbReference>
<keyword evidence="3" id="KW-0479">Metal-binding</keyword>
<dbReference type="PROSITE" id="PS50089">
    <property type="entry name" value="ZF_RING_2"/>
    <property type="match status" value="1"/>
</dbReference>
<evidence type="ECO:0000256" key="4">
    <source>
        <dbReference type="ARBA" id="ARBA00022771"/>
    </source>
</evidence>
<feature type="domain" description="RING-type" evidence="9">
    <location>
        <begin position="376"/>
        <end position="414"/>
    </location>
</feature>
<evidence type="ECO:0000256" key="3">
    <source>
        <dbReference type="ARBA" id="ARBA00022723"/>
    </source>
</evidence>
<dbReference type="SUPFAM" id="SSF49879">
    <property type="entry name" value="SMAD/FHA domain"/>
    <property type="match status" value="1"/>
</dbReference>
<evidence type="ECO:0000256" key="5">
    <source>
        <dbReference type="ARBA" id="ARBA00022833"/>
    </source>
</evidence>
<dbReference type="Gene3D" id="2.60.200.20">
    <property type="match status" value="1"/>
</dbReference>
<dbReference type="EMBL" id="JAQQBR010000006">
    <property type="protein sequence ID" value="KAK0174483.1"/>
    <property type="molecule type" value="Genomic_DNA"/>
</dbReference>
<keyword evidence="4 6" id="KW-0863">Zinc-finger</keyword>